<dbReference type="AlphaFoldDB" id="A0A239I2R7"/>
<dbReference type="RefSeq" id="WP_179224621.1">
    <property type="nucleotide sequence ID" value="NZ_FZOO01000009.1"/>
</dbReference>
<feature type="region of interest" description="Disordered" evidence="1">
    <location>
        <begin position="1"/>
        <end position="46"/>
    </location>
</feature>
<proteinExistence type="predicted"/>
<dbReference type="EMBL" id="FZOO01000009">
    <property type="protein sequence ID" value="SNS86654.1"/>
    <property type="molecule type" value="Genomic_DNA"/>
</dbReference>
<reference evidence="3" key="1">
    <citation type="submission" date="2017-06" db="EMBL/GenBank/DDBJ databases">
        <authorList>
            <person name="Varghese N."/>
            <person name="Submissions S."/>
        </authorList>
    </citation>
    <scope>NUCLEOTIDE SEQUENCE [LARGE SCALE GENOMIC DNA]</scope>
    <source>
        <strain evidence="3">DSM 46839</strain>
    </source>
</reference>
<sequence length="46" mass="5167">MEDTQRQPRVGTGPADEPPADESQDRQDATPPLVRLLANPRRTRRA</sequence>
<dbReference type="Proteomes" id="UP000198373">
    <property type="component" value="Unassembled WGS sequence"/>
</dbReference>
<evidence type="ECO:0000313" key="3">
    <source>
        <dbReference type="Proteomes" id="UP000198373"/>
    </source>
</evidence>
<evidence type="ECO:0000313" key="2">
    <source>
        <dbReference type="EMBL" id="SNS86654.1"/>
    </source>
</evidence>
<accession>A0A239I2R7</accession>
<name>A0A239I2R7_9ACTN</name>
<gene>
    <name evidence="2" type="ORF">SAMN06893096_109124</name>
</gene>
<evidence type="ECO:0000256" key="1">
    <source>
        <dbReference type="SAM" id="MobiDB-lite"/>
    </source>
</evidence>
<keyword evidence="3" id="KW-1185">Reference proteome</keyword>
<protein>
    <submittedName>
        <fullName evidence="2">Uncharacterized protein</fullName>
    </submittedName>
</protein>
<organism evidence="2 3">
    <name type="scientific">Geodermatophilus pulveris</name>
    <dbReference type="NCBI Taxonomy" id="1564159"/>
    <lineage>
        <taxon>Bacteria</taxon>
        <taxon>Bacillati</taxon>
        <taxon>Actinomycetota</taxon>
        <taxon>Actinomycetes</taxon>
        <taxon>Geodermatophilales</taxon>
        <taxon>Geodermatophilaceae</taxon>
        <taxon>Geodermatophilus</taxon>
    </lineage>
</organism>